<organism evidence="1 2">
    <name type="scientific">Herbihabitans rhizosphaerae</name>
    <dbReference type="NCBI Taxonomy" id="1872711"/>
    <lineage>
        <taxon>Bacteria</taxon>
        <taxon>Bacillati</taxon>
        <taxon>Actinomycetota</taxon>
        <taxon>Actinomycetes</taxon>
        <taxon>Pseudonocardiales</taxon>
        <taxon>Pseudonocardiaceae</taxon>
        <taxon>Herbihabitans</taxon>
    </lineage>
</organism>
<keyword evidence="2" id="KW-1185">Reference proteome</keyword>
<reference evidence="1 2" key="1">
    <citation type="submission" date="2019-02" db="EMBL/GenBank/DDBJ databases">
        <title>Genomic Encyclopedia of Type Strains, Phase IV (KMG-IV): sequencing the most valuable type-strain genomes for metagenomic binning, comparative biology and taxonomic classification.</title>
        <authorList>
            <person name="Goeker M."/>
        </authorList>
    </citation>
    <scope>NUCLEOTIDE SEQUENCE [LARGE SCALE GENOMIC DNA]</scope>
    <source>
        <strain evidence="1 2">DSM 101727</strain>
    </source>
</reference>
<accession>A0A4Q7KMQ2</accession>
<proteinExistence type="predicted"/>
<protein>
    <recommendedName>
        <fullName evidence="3">Bacteriocin resistance YdeI/OmpD-like protein</fullName>
    </recommendedName>
</protein>
<comment type="caution">
    <text evidence="1">The sequence shown here is derived from an EMBL/GenBank/DDBJ whole genome shotgun (WGS) entry which is preliminary data.</text>
</comment>
<name>A0A4Q7KMQ2_9PSEU</name>
<gene>
    <name evidence="1" type="ORF">EV193_105123</name>
</gene>
<dbReference type="Proteomes" id="UP000294257">
    <property type="component" value="Unassembled WGS sequence"/>
</dbReference>
<evidence type="ECO:0000313" key="2">
    <source>
        <dbReference type="Proteomes" id="UP000294257"/>
    </source>
</evidence>
<sequence>MSQDERKDGWVMRAFGTPPAFEEWMAANHAGEPGIWVKLAKKNTGVSTIDYDQALEVALCFGWIDSKGQRIDDTYFGVRFQPRKPKSNWSARNVGIVERLLADGRMREPGLAQVEAAKTAGRWPS</sequence>
<evidence type="ECO:0000313" key="1">
    <source>
        <dbReference type="EMBL" id="RZS37567.1"/>
    </source>
</evidence>
<dbReference type="AlphaFoldDB" id="A0A4Q7KMQ2"/>
<dbReference type="OrthoDB" id="9796999at2"/>
<evidence type="ECO:0008006" key="3">
    <source>
        <dbReference type="Google" id="ProtNLM"/>
    </source>
</evidence>
<dbReference type="EMBL" id="SGWQ01000005">
    <property type="protein sequence ID" value="RZS37567.1"/>
    <property type="molecule type" value="Genomic_DNA"/>
</dbReference>
<dbReference type="RefSeq" id="WP_130345051.1">
    <property type="nucleotide sequence ID" value="NZ_SGWQ01000005.1"/>
</dbReference>